<keyword evidence="3 6" id="KW-1133">Transmembrane helix</keyword>
<dbReference type="EMBL" id="CP133721">
    <property type="protein sequence ID" value="WMW77800.1"/>
    <property type="molecule type" value="Genomic_DNA"/>
</dbReference>
<dbReference type="PROSITE" id="PS50234">
    <property type="entry name" value="VWFA"/>
    <property type="match status" value="1"/>
</dbReference>
<evidence type="ECO:0000313" key="8">
    <source>
        <dbReference type="EMBL" id="WMW77800.1"/>
    </source>
</evidence>
<feature type="transmembrane region" description="Helical" evidence="6">
    <location>
        <begin position="6"/>
        <end position="26"/>
    </location>
</feature>
<dbReference type="RefSeq" id="WP_309532135.1">
    <property type="nucleotide sequence ID" value="NZ_CP133721.1"/>
</dbReference>
<keyword evidence="2 6" id="KW-0812">Transmembrane</keyword>
<accession>A0ABY9RBV3</accession>
<evidence type="ECO:0000256" key="1">
    <source>
        <dbReference type="ARBA" id="ARBA00022475"/>
    </source>
</evidence>
<keyword evidence="1" id="KW-1003">Cell membrane</keyword>
<dbReference type="PANTHER" id="PTHR22550:SF5">
    <property type="entry name" value="LEUCINE ZIPPER PROTEIN 4"/>
    <property type="match status" value="1"/>
</dbReference>
<dbReference type="Pfam" id="PF00092">
    <property type="entry name" value="VWA"/>
    <property type="match status" value="1"/>
</dbReference>
<evidence type="ECO:0000256" key="2">
    <source>
        <dbReference type="ARBA" id="ARBA00022692"/>
    </source>
</evidence>
<evidence type="ECO:0000313" key="9">
    <source>
        <dbReference type="Proteomes" id="UP001180481"/>
    </source>
</evidence>
<dbReference type="SMART" id="SM00327">
    <property type="entry name" value="VWA"/>
    <property type="match status" value="1"/>
</dbReference>
<evidence type="ECO:0000256" key="5">
    <source>
        <dbReference type="SAM" id="Coils"/>
    </source>
</evidence>
<dbReference type="Gene3D" id="3.40.50.410">
    <property type="entry name" value="von Willebrand factor, type A domain"/>
    <property type="match status" value="1"/>
</dbReference>
<name>A0ABY9RBV3_9FLAO</name>
<gene>
    <name evidence="8" type="ORF">RF683_09950</name>
</gene>
<dbReference type="InterPro" id="IPR033881">
    <property type="entry name" value="vWA_BatA_type"/>
</dbReference>
<dbReference type="CDD" id="cd01467">
    <property type="entry name" value="vWA_BatA_type"/>
    <property type="match status" value="1"/>
</dbReference>
<feature type="coiled-coil region" evidence="5">
    <location>
        <begin position="274"/>
        <end position="301"/>
    </location>
</feature>
<dbReference type="InterPro" id="IPR050768">
    <property type="entry name" value="UPF0353/GerABKA_families"/>
</dbReference>
<evidence type="ECO:0000256" key="4">
    <source>
        <dbReference type="ARBA" id="ARBA00023136"/>
    </source>
</evidence>
<feature type="transmembrane region" description="Helical" evidence="6">
    <location>
        <begin position="57"/>
        <end position="74"/>
    </location>
</feature>
<dbReference type="Pfam" id="PF07584">
    <property type="entry name" value="BatA"/>
    <property type="match status" value="1"/>
</dbReference>
<organism evidence="8 9">
    <name type="scientific">Flavobacterium nakdongensis</name>
    <dbReference type="NCBI Taxonomy" id="3073563"/>
    <lineage>
        <taxon>Bacteria</taxon>
        <taxon>Pseudomonadati</taxon>
        <taxon>Bacteroidota</taxon>
        <taxon>Flavobacteriia</taxon>
        <taxon>Flavobacteriales</taxon>
        <taxon>Flavobacteriaceae</taxon>
        <taxon>Flavobacterium</taxon>
    </lineage>
</organism>
<feature type="domain" description="VWFA" evidence="7">
    <location>
        <begin position="92"/>
        <end position="288"/>
    </location>
</feature>
<dbReference type="InterPro" id="IPR024163">
    <property type="entry name" value="Aerotolerance_reg_N"/>
</dbReference>
<dbReference type="InterPro" id="IPR002035">
    <property type="entry name" value="VWF_A"/>
</dbReference>
<evidence type="ECO:0000256" key="6">
    <source>
        <dbReference type="SAM" id="Phobius"/>
    </source>
</evidence>
<protein>
    <submittedName>
        <fullName evidence="8">VWA domain-containing protein</fullName>
    </submittedName>
</protein>
<keyword evidence="5" id="KW-0175">Coiled coil</keyword>
<dbReference type="SUPFAM" id="SSF53300">
    <property type="entry name" value="vWA-like"/>
    <property type="match status" value="1"/>
</dbReference>
<sequence>MKSNSFLHPELLGLLILVPFFIFWYVKVAPHAQPTLKVSQIATDEQTKTWRTRTRPYLWVLRVVAFVGMVLALARPISTEKSNFTSYKNGIDIVIATDVSGSMLATDLKPNRLEAVKKVAADFIKNRTNDRIGLVVYAGESYTRTPVTSDHQMVLTSLADVQYNGYVLEDGTAIGIGLATAINRLKTSKSKTKIIILLTDGVNNKGSLDPISAAEIATAYGIKVYTIGVGTNGIANVPYTTDANGNILYQKQQVEIDEALMQQIASTTKGKYFRATSNEKLAAIYNEIDQLEKTIIREQKHLKFQEEFRFWLLLAIACLAVEFALKKLIYKSFI</sequence>
<reference evidence="8" key="1">
    <citation type="submission" date="2023-09" db="EMBL/GenBank/DDBJ databases">
        <title>Flavobacterium sp. 20NA77.7 isolated from freshwater.</title>
        <authorList>
            <person name="Le V."/>
            <person name="Ko S.-R."/>
            <person name="Ahn C.-Y."/>
            <person name="Oh H.-M."/>
        </authorList>
    </citation>
    <scope>NUCLEOTIDE SEQUENCE</scope>
    <source>
        <strain evidence="8">20NA77.7</strain>
    </source>
</reference>
<dbReference type="InterPro" id="IPR036465">
    <property type="entry name" value="vWFA_dom_sf"/>
</dbReference>
<keyword evidence="9" id="KW-1185">Reference proteome</keyword>
<dbReference type="PANTHER" id="PTHR22550">
    <property type="entry name" value="SPORE GERMINATION PROTEIN"/>
    <property type="match status" value="1"/>
</dbReference>
<proteinExistence type="predicted"/>
<dbReference type="Proteomes" id="UP001180481">
    <property type="component" value="Chromosome"/>
</dbReference>
<keyword evidence="4 6" id="KW-0472">Membrane</keyword>
<evidence type="ECO:0000259" key="7">
    <source>
        <dbReference type="PROSITE" id="PS50234"/>
    </source>
</evidence>
<evidence type="ECO:0000256" key="3">
    <source>
        <dbReference type="ARBA" id="ARBA00022989"/>
    </source>
</evidence>